<dbReference type="CDD" id="cd00102">
    <property type="entry name" value="IPT"/>
    <property type="match status" value="1"/>
</dbReference>
<dbReference type="Proteomes" id="UP001300692">
    <property type="component" value="Unassembled WGS sequence"/>
</dbReference>
<dbReference type="Pfam" id="PF18329">
    <property type="entry name" value="SGBP_B_XBD"/>
    <property type="match status" value="1"/>
</dbReference>
<dbReference type="Gene3D" id="2.60.40.10">
    <property type="entry name" value="Immunoglobulins"/>
    <property type="match status" value="2"/>
</dbReference>
<feature type="domain" description="Surface glycan-binding protein B xyloglucan binding" evidence="2">
    <location>
        <begin position="204"/>
        <end position="384"/>
    </location>
</feature>
<sequence length="385" mass="42414">MKLKLRYTLNLLMAIAIGSAVLSGCTEEETGGAPSVSYIRVTNPESADSLVVAAGQGQMVVIKGDNLGNVRELWFNDREATLNPSFITNSSVITRVPSRIPSNINNLMTLVFSNGDSLQYDFTVDIGEPYVERFKSEYVNEGEIAVLYGDYFYEPLMVTFEGGFEAEIVSVEDTELQVRVPAGAQVGPVTITSNFGSSTSDVIFKDDRNIIASFDGSFNGMWRGTDFVVSTDGDIPNISGDFIRINRGAQGPYPYMEIYGGPQESDTNLETRNIPVDALDNPSNYVLKFEINTQETFEGAVMRLYLGNADGGAFGAARNDFFYPWESNVDTGGEWQTISIPWKDVYESNDNFSYNSGGYGMYIYFHGGSPAIYNIGMDNFRVVPN</sequence>
<feature type="signal peptide" evidence="1">
    <location>
        <begin position="1"/>
        <end position="23"/>
    </location>
</feature>
<evidence type="ECO:0000256" key="1">
    <source>
        <dbReference type="SAM" id="SignalP"/>
    </source>
</evidence>
<keyword evidence="4" id="KW-1185">Reference proteome</keyword>
<dbReference type="InterPro" id="IPR040475">
    <property type="entry name" value="SGBP_B_XBD"/>
</dbReference>
<protein>
    <submittedName>
        <fullName evidence="3">Glycan-binding surface protein</fullName>
    </submittedName>
</protein>
<name>A0ABT3CTI6_9BACT</name>
<feature type="chain" id="PRO_5045524771" evidence="1">
    <location>
        <begin position="24"/>
        <end position="385"/>
    </location>
</feature>
<dbReference type="SUPFAM" id="SSF81296">
    <property type="entry name" value="E set domains"/>
    <property type="match status" value="1"/>
</dbReference>
<evidence type="ECO:0000259" key="2">
    <source>
        <dbReference type="Pfam" id="PF18329"/>
    </source>
</evidence>
<reference evidence="3 4" key="1">
    <citation type="submission" date="2022-10" db="EMBL/GenBank/DDBJ databases">
        <title>Comparative genomics and taxonomic characterization of three novel marine species of genus Reichenbachiella exhibiting antioxidant and polysaccharide degradation activities.</title>
        <authorList>
            <person name="Muhammad N."/>
            <person name="Lee Y.-J."/>
            <person name="Ko J."/>
            <person name="Kim S.-G."/>
        </authorList>
    </citation>
    <scope>NUCLEOTIDE SEQUENCE [LARGE SCALE GENOMIC DNA]</scope>
    <source>
        <strain evidence="3 4">ABR2-5</strain>
    </source>
</reference>
<gene>
    <name evidence="3" type="ORF">N7U62_10075</name>
</gene>
<dbReference type="PROSITE" id="PS51257">
    <property type="entry name" value="PROKAR_LIPOPROTEIN"/>
    <property type="match status" value="1"/>
</dbReference>
<dbReference type="InterPro" id="IPR014756">
    <property type="entry name" value="Ig_E-set"/>
</dbReference>
<dbReference type="RefSeq" id="WP_264137839.1">
    <property type="nucleotide sequence ID" value="NZ_JAOYOD010000001.1"/>
</dbReference>
<dbReference type="InterPro" id="IPR013783">
    <property type="entry name" value="Ig-like_fold"/>
</dbReference>
<comment type="caution">
    <text evidence="3">The sequence shown here is derived from an EMBL/GenBank/DDBJ whole genome shotgun (WGS) entry which is preliminary data.</text>
</comment>
<organism evidence="3 4">
    <name type="scientific">Reichenbachiella ulvae</name>
    <dbReference type="NCBI Taxonomy" id="2980104"/>
    <lineage>
        <taxon>Bacteria</taxon>
        <taxon>Pseudomonadati</taxon>
        <taxon>Bacteroidota</taxon>
        <taxon>Cytophagia</taxon>
        <taxon>Cytophagales</taxon>
        <taxon>Reichenbachiellaceae</taxon>
        <taxon>Reichenbachiella</taxon>
    </lineage>
</organism>
<dbReference type="EMBL" id="JAOYOD010000001">
    <property type="protein sequence ID" value="MCV9387011.1"/>
    <property type="molecule type" value="Genomic_DNA"/>
</dbReference>
<keyword evidence="1" id="KW-0732">Signal</keyword>
<proteinExistence type="predicted"/>
<dbReference type="Gene3D" id="2.60.120.430">
    <property type="entry name" value="Galactose-binding lectin"/>
    <property type="match status" value="1"/>
</dbReference>
<evidence type="ECO:0000313" key="4">
    <source>
        <dbReference type="Proteomes" id="UP001300692"/>
    </source>
</evidence>
<evidence type="ECO:0000313" key="3">
    <source>
        <dbReference type="EMBL" id="MCV9387011.1"/>
    </source>
</evidence>
<accession>A0ABT3CTI6</accession>